<proteinExistence type="predicted"/>
<evidence type="ECO:0000259" key="2">
    <source>
        <dbReference type="Pfam" id="PF13403"/>
    </source>
</evidence>
<dbReference type="RefSeq" id="WP_121163020.1">
    <property type="nucleotide sequence ID" value="NZ_RAPE01000001.1"/>
</dbReference>
<organism evidence="3 4">
    <name type="scientific">Roseovarius spongiae</name>
    <dbReference type="NCBI Taxonomy" id="2320272"/>
    <lineage>
        <taxon>Bacteria</taxon>
        <taxon>Pseudomonadati</taxon>
        <taxon>Pseudomonadota</taxon>
        <taxon>Alphaproteobacteria</taxon>
        <taxon>Rhodobacterales</taxon>
        <taxon>Roseobacteraceae</taxon>
        <taxon>Roseovarius</taxon>
    </lineage>
</organism>
<feature type="domain" description="Hedgehog/Intein (Hint)" evidence="2">
    <location>
        <begin position="71"/>
        <end position="212"/>
    </location>
</feature>
<evidence type="ECO:0000313" key="3">
    <source>
        <dbReference type="EMBL" id="RKF16101.1"/>
    </source>
</evidence>
<dbReference type="InterPro" id="IPR028992">
    <property type="entry name" value="Hedgehog/Intein_dom"/>
</dbReference>
<comment type="caution">
    <text evidence="3">The sequence shown here is derived from an EMBL/GenBank/DDBJ whole genome shotgun (WGS) entry which is preliminary data.</text>
</comment>
<feature type="region of interest" description="Disordered" evidence="1">
    <location>
        <begin position="1"/>
        <end position="31"/>
    </location>
</feature>
<evidence type="ECO:0000313" key="4">
    <source>
        <dbReference type="Proteomes" id="UP000281128"/>
    </source>
</evidence>
<dbReference type="OrthoDB" id="6305173at2"/>
<dbReference type="AlphaFoldDB" id="A0A3A8B3Q3"/>
<protein>
    <recommendedName>
        <fullName evidence="2">Hedgehog/Intein (Hint) domain-containing protein</fullName>
    </recommendedName>
</protein>
<accession>A0A3A8B3Q3</accession>
<dbReference type="Proteomes" id="UP000281128">
    <property type="component" value="Unassembled WGS sequence"/>
</dbReference>
<name>A0A3A8B3Q3_9RHOB</name>
<feature type="compositionally biased region" description="Polar residues" evidence="1">
    <location>
        <begin position="1"/>
        <end position="11"/>
    </location>
</feature>
<dbReference type="Pfam" id="PF13403">
    <property type="entry name" value="Hint_2"/>
    <property type="match status" value="1"/>
</dbReference>
<evidence type="ECO:0000256" key="1">
    <source>
        <dbReference type="SAM" id="MobiDB-lite"/>
    </source>
</evidence>
<keyword evidence="4" id="KW-1185">Reference proteome</keyword>
<reference evidence="3 4" key="1">
    <citation type="submission" date="2018-09" db="EMBL/GenBank/DDBJ databases">
        <title>Roseovarius spongiae sp. nov., isolated from a marine sponge.</title>
        <authorList>
            <person name="Zhuang L."/>
            <person name="Luo L."/>
        </authorList>
    </citation>
    <scope>NUCLEOTIDE SEQUENCE [LARGE SCALE GENOMIC DNA]</scope>
    <source>
        <strain evidence="3 4">HN-E21</strain>
    </source>
</reference>
<sequence>MVYTPSAQSLRRATPADNGAPQRMVRPLDTRAGGERAVFSCDVQYLRRDGSIGAAHHRVPRTPPFLDAFTAFARGALIATTAGPVAVEDLTPGMWLHTNERGPSPLLWVGAMTMRPAACAREDAAPRLVRVMPDALGIGRPMADFMAGPGARIMRRIPGLLDETLYPVTDLVDGTHAIELRPPGAVHLYHLALHRHATITAAGLHVETFHPGPGFDQNLGAADLALFLGLFPHVSRPVDFGSLAHPRGPLKGMGGAGAI</sequence>
<dbReference type="EMBL" id="RAPE01000001">
    <property type="protein sequence ID" value="RKF16101.1"/>
    <property type="molecule type" value="Genomic_DNA"/>
</dbReference>
<gene>
    <name evidence="3" type="ORF">D6850_00570</name>
</gene>